<accession>A0A0C3PM99</accession>
<dbReference type="HOGENOM" id="CLU_030508_0_1_1"/>
<evidence type="ECO:0000313" key="3">
    <source>
        <dbReference type="Proteomes" id="UP000053257"/>
    </source>
</evidence>
<dbReference type="InterPro" id="IPR005135">
    <property type="entry name" value="Endo/exonuclease/phosphatase"/>
</dbReference>
<name>A0A0C3PM99_PHLG1</name>
<dbReference type="Pfam" id="PF03372">
    <property type="entry name" value="Exo_endo_phos"/>
    <property type="match status" value="1"/>
</dbReference>
<dbReference type="SUPFAM" id="SSF56219">
    <property type="entry name" value="DNase I-like"/>
    <property type="match status" value="1"/>
</dbReference>
<dbReference type="Gene3D" id="3.60.10.10">
    <property type="entry name" value="Endonuclease/exonuclease/phosphatase"/>
    <property type="match status" value="1"/>
</dbReference>
<protein>
    <recommendedName>
        <fullName evidence="1">Endonuclease/exonuclease/phosphatase domain-containing protein</fullName>
    </recommendedName>
</protein>
<organism evidence="2 3">
    <name type="scientific">Phlebiopsis gigantea (strain 11061_1 CR5-6)</name>
    <name type="common">White-rot fungus</name>
    <name type="synonym">Peniophora gigantea</name>
    <dbReference type="NCBI Taxonomy" id="745531"/>
    <lineage>
        <taxon>Eukaryota</taxon>
        <taxon>Fungi</taxon>
        <taxon>Dikarya</taxon>
        <taxon>Basidiomycota</taxon>
        <taxon>Agaricomycotina</taxon>
        <taxon>Agaricomycetes</taxon>
        <taxon>Polyporales</taxon>
        <taxon>Phanerochaetaceae</taxon>
        <taxon>Phlebiopsis</taxon>
    </lineage>
</organism>
<proteinExistence type="predicted"/>
<dbReference type="AlphaFoldDB" id="A0A0C3PM99"/>
<dbReference type="CDD" id="cd09083">
    <property type="entry name" value="EEP-1"/>
    <property type="match status" value="1"/>
</dbReference>
<keyword evidence="3" id="KW-1185">Reference proteome</keyword>
<feature type="domain" description="Endonuclease/exonuclease/phosphatase" evidence="1">
    <location>
        <begin position="121"/>
        <end position="364"/>
    </location>
</feature>
<reference evidence="2 3" key="1">
    <citation type="journal article" date="2014" name="PLoS Genet.">
        <title>Analysis of the Phlebiopsis gigantea genome, transcriptome and secretome provides insight into its pioneer colonization strategies of wood.</title>
        <authorList>
            <person name="Hori C."/>
            <person name="Ishida T."/>
            <person name="Igarashi K."/>
            <person name="Samejima M."/>
            <person name="Suzuki H."/>
            <person name="Master E."/>
            <person name="Ferreira P."/>
            <person name="Ruiz-Duenas F.J."/>
            <person name="Held B."/>
            <person name="Canessa P."/>
            <person name="Larrondo L.F."/>
            <person name="Schmoll M."/>
            <person name="Druzhinina I.S."/>
            <person name="Kubicek C.P."/>
            <person name="Gaskell J.A."/>
            <person name="Kersten P."/>
            <person name="St John F."/>
            <person name="Glasner J."/>
            <person name="Sabat G."/>
            <person name="Splinter BonDurant S."/>
            <person name="Syed K."/>
            <person name="Yadav J."/>
            <person name="Mgbeahuruike A.C."/>
            <person name="Kovalchuk A."/>
            <person name="Asiegbu F.O."/>
            <person name="Lackner G."/>
            <person name="Hoffmeister D."/>
            <person name="Rencoret J."/>
            <person name="Gutierrez A."/>
            <person name="Sun H."/>
            <person name="Lindquist E."/>
            <person name="Barry K."/>
            <person name="Riley R."/>
            <person name="Grigoriev I.V."/>
            <person name="Henrissat B."/>
            <person name="Kues U."/>
            <person name="Berka R.M."/>
            <person name="Martinez A.T."/>
            <person name="Covert S.F."/>
            <person name="Blanchette R.A."/>
            <person name="Cullen D."/>
        </authorList>
    </citation>
    <scope>NUCLEOTIDE SEQUENCE [LARGE SCALE GENOMIC DNA]</scope>
    <source>
        <strain evidence="2 3">11061_1 CR5-6</strain>
    </source>
</reference>
<dbReference type="InterPro" id="IPR036691">
    <property type="entry name" value="Endo/exonu/phosph_ase_sf"/>
</dbReference>
<dbReference type="GO" id="GO:0003824">
    <property type="term" value="F:catalytic activity"/>
    <property type="evidence" value="ECO:0007669"/>
    <property type="project" value="InterPro"/>
</dbReference>
<evidence type="ECO:0000259" key="1">
    <source>
        <dbReference type="Pfam" id="PF03372"/>
    </source>
</evidence>
<gene>
    <name evidence="2" type="ORF">PHLGIDRAFT_89086</name>
</gene>
<sequence length="374" mass="40554">MHPGQQHKRTPTGRSLLLQGAILAHFLLLVFFCVKAVSSTSYLRPTPRSAPTTDSSMRISTYNLRYDSMPDNITVQQSLASLADPLVVPAYLAKTGEQPWSARRIKVAQHLISEGGIIHSFQEALVRQVTDLQELLGDDWAWIGVGRDDGKTAGEFSPIFYRKSAVELRSWDTFWLSNTPFDVSRFPGAGSLRICTAARFTLKGSPAVDFALLNTHLDDQSDAQRRLGASLILYRAKYEAWLSKGGPVILTGDFNSPSTGTDSGAYNITTGVLAPEALNATFAAKYATPNGTLPGFVMDDLKGAAPRFSVGGNFATYTGFGDPDDPSPWTRIDFVFGGSNGRWTSDGFKAGTSLTDDGTLASDHRPVFADVTIE</sequence>
<evidence type="ECO:0000313" key="2">
    <source>
        <dbReference type="EMBL" id="KIP07743.1"/>
    </source>
</evidence>
<dbReference type="Proteomes" id="UP000053257">
    <property type="component" value="Unassembled WGS sequence"/>
</dbReference>
<dbReference type="EMBL" id="KN840491">
    <property type="protein sequence ID" value="KIP07743.1"/>
    <property type="molecule type" value="Genomic_DNA"/>
</dbReference>
<dbReference type="OrthoDB" id="276515at2759"/>